<dbReference type="Pfam" id="PF07883">
    <property type="entry name" value="Cupin_2"/>
    <property type="match status" value="1"/>
</dbReference>
<dbReference type="PANTHER" id="PTHR46797">
    <property type="entry name" value="HTH-TYPE TRANSCRIPTIONAL REGULATOR"/>
    <property type="match status" value="1"/>
</dbReference>
<dbReference type="AlphaFoldDB" id="A0A9X1C9W0"/>
<keyword evidence="4" id="KW-1185">Reference proteome</keyword>
<dbReference type="InterPro" id="IPR013096">
    <property type="entry name" value="Cupin_2"/>
</dbReference>
<dbReference type="GO" id="GO:0003700">
    <property type="term" value="F:DNA-binding transcription factor activity"/>
    <property type="evidence" value="ECO:0007669"/>
    <property type="project" value="TreeGrafter"/>
</dbReference>
<dbReference type="CDD" id="cd00093">
    <property type="entry name" value="HTH_XRE"/>
    <property type="match status" value="1"/>
</dbReference>
<dbReference type="SMART" id="SM00530">
    <property type="entry name" value="HTH_XRE"/>
    <property type="match status" value="1"/>
</dbReference>
<dbReference type="InterPro" id="IPR011051">
    <property type="entry name" value="RmlC_Cupin_sf"/>
</dbReference>
<evidence type="ECO:0000313" key="3">
    <source>
        <dbReference type="EMBL" id="MBP2075834.1"/>
    </source>
</evidence>
<dbReference type="InterPro" id="IPR001387">
    <property type="entry name" value="Cro/C1-type_HTH"/>
</dbReference>
<dbReference type="InterPro" id="IPR050807">
    <property type="entry name" value="TransReg_Diox_bact_type"/>
</dbReference>
<gene>
    <name evidence="3" type="ORF">J2Z64_000045</name>
</gene>
<dbReference type="PANTHER" id="PTHR46797:SF25">
    <property type="entry name" value="TRANSCRIPTIONAL REGULATOR"/>
    <property type="match status" value="1"/>
</dbReference>
<accession>A0A9X1C9W0</accession>
<feature type="domain" description="HTH cro/C1-type" evidence="2">
    <location>
        <begin position="10"/>
        <end position="64"/>
    </location>
</feature>
<dbReference type="InterPro" id="IPR010982">
    <property type="entry name" value="Lambda_DNA-bd_dom_sf"/>
</dbReference>
<keyword evidence="1" id="KW-0238">DNA-binding</keyword>
<dbReference type="OrthoDB" id="34624at2"/>
<dbReference type="CDD" id="cd02209">
    <property type="entry name" value="cupin_XRE_C"/>
    <property type="match status" value="1"/>
</dbReference>
<dbReference type="Proteomes" id="UP001138793">
    <property type="component" value="Unassembled WGS sequence"/>
</dbReference>
<sequence>MDNNKLGIEIKQIRKNKKLTLREVSERSGLSKSFLSQVERGISSVTFTSLRKISEGLGVNISLFFETEEETQSIKKLPFKKNAMQPNFTYTSLVGNMKSPQFYPARIELKAGESHTTTYRHHGQEFVYVLEGQLKVVLNSHEETLYAHESLHIDSAEEHIWYNDTDYPVVLLVVSTNN</sequence>
<dbReference type="RefSeq" id="WP_149474133.1">
    <property type="nucleotide sequence ID" value="NZ_JAGGMB010000001.1"/>
</dbReference>
<dbReference type="GO" id="GO:0005829">
    <property type="term" value="C:cytosol"/>
    <property type="evidence" value="ECO:0007669"/>
    <property type="project" value="TreeGrafter"/>
</dbReference>
<protein>
    <submittedName>
        <fullName evidence="3">Transcriptional regulator with XRE-family HTH domain</fullName>
    </submittedName>
</protein>
<evidence type="ECO:0000259" key="2">
    <source>
        <dbReference type="PROSITE" id="PS50943"/>
    </source>
</evidence>
<dbReference type="EMBL" id="JAGGMB010000001">
    <property type="protein sequence ID" value="MBP2075834.1"/>
    <property type="molecule type" value="Genomic_DNA"/>
</dbReference>
<dbReference type="GO" id="GO:0003677">
    <property type="term" value="F:DNA binding"/>
    <property type="evidence" value="ECO:0007669"/>
    <property type="project" value="UniProtKB-KW"/>
</dbReference>
<dbReference type="SUPFAM" id="SSF51182">
    <property type="entry name" value="RmlC-like cupins"/>
    <property type="match status" value="1"/>
</dbReference>
<dbReference type="Pfam" id="PF01381">
    <property type="entry name" value="HTH_3"/>
    <property type="match status" value="1"/>
</dbReference>
<name>A0A9X1C9W0_9BACI</name>
<evidence type="ECO:0000313" key="4">
    <source>
        <dbReference type="Proteomes" id="UP001138793"/>
    </source>
</evidence>
<comment type="caution">
    <text evidence="3">The sequence shown here is derived from an EMBL/GenBank/DDBJ whole genome shotgun (WGS) entry which is preliminary data.</text>
</comment>
<dbReference type="PROSITE" id="PS50943">
    <property type="entry name" value="HTH_CROC1"/>
    <property type="match status" value="1"/>
</dbReference>
<reference evidence="3" key="1">
    <citation type="submission" date="2021-03" db="EMBL/GenBank/DDBJ databases">
        <title>Genomic Encyclopedia of Type Strains, Phase IV (KMG-IV): sequencing the most valuable type-strain genomes for metagenomic binning, comparative biology and taxonomic classification.</title>
        <authorList>
            <person name="Goeker M."/>
        </authorList>
    </citation>
    <scope>NUCLEOTIDE SEQUENCE</scope>
    <source>
        <strain evidence="3">DSM 107338</strain>
    </source>
</reference>
<evidence type="ECO:0000256" key="1">
    <source>
        <dbReference type="ARBA" id="ARBA00023125"/>
    </source>
</evidence>
<organism evidence="3 4">
    <name type="scientific">Oceanobacillus polygoni</name>
    <dbReference type="NCBI Taxonomy" id="1235259"/>
    <lineage>
        <taxon>Bacteria</taxon>
        <taxon>Bacillati</taxon>
        <taxon>Bacillota</taxon>
        <taxon>Bacilli</taxon>
        <taxon>Bacillales</taxon>
        <taxon>Bacillaceae</taxon>
        <taxon>Oceanobacillus</taxon>
    </lineage>
</organism>
<dbReference type="Gene3D" id="1.10.260.40">
    <property type="entry name" value="lambda repressor-like DNA-binding domains"/>
    <property type="match status" value="1"/>
</dbReference>
<dbReference type="Gene3D" id="2.60.120.10">
    <property type="entry name" value="Jelly Rolls"/>
    <property type="match status" value="1"/>
</dbReference>
<proteinExistence type="predicted"/>
<dbReference type="InterPro" id="IPR014710">
    <property type="entry name" value="RmlC-like_jellyroll"/>
</dbReference>
<dbReference type="SUPFAM" id="SSF47413">
    <property type="entry name" value="lambda repressor-like DNA-binding domains"/>
    <property type="match status" value="1"/>
</dbReference>